<evidence type="ECO:0000256" key="1">
    <source>
        <dbReference type="ARBA" id="ARBA00022729"/>
    </source>
</evidence>
<evidence type="ECO:0000313" key="5">
    <source>
        <dbReference type="EMBL" id="PKF69241.1"/>
    </source>
</evidence>
<dbReference type="RefSeq" id="WP_101173083.1">
    <property type="nucleotide sequence ID" value="NZ_JBBMMG010000035.1"/>
</dbReference>
<sequence>MIPVKHQRLFPLSAAGALGAALLAFGCLPAPALAQEPVRLSVQNITDFHGHFSETKDDPGAARLSCALDRAAEGGPRVLTASGDNIGGSPFNSAILGDEPTVEVLNQMGLDATAVGNHEFDKGYADLTGRVLPNARFALLGANVSGGERPLDPFLIKEIDGVRVALVGAVTADTPQLVAGDGVAGLAFTDPIEAVNITADTLVEEGQADVVVALLHEGLQGDERWSPNVDVVFPGHTHRVVEPTGGEEGKGPLVVQAGQYGRNLVDVDLSVDRAARRVTVEGVHLLDSEAIRGCEHPNPEIAATVAAAEAQAEEEGKEVVSTVDSAFYRGTNRAVESQLNNLLAEVAREGITKNTDVIADIGVMNAGGVRADLQAGEVTYADAFAVQPFGNENTYTRLKGADFREALEQQWQAQESRPALSLGLSDNVTYTYDPTRPIGDRVTSVTIDGAPLDPEREYVVAGSTFLLGGGDGFEALTRGTDLAPTGYIDVESFIEYLRSHPGLKPRAGQSNVAVTPRGPWTPGSTVTLELASLLYSQGETATTVTARLGESEASAPIDPDFGHPDFGEAGKATVALPIPAGLTGEQTLTITTDAGTRIDLPVRLDAAPAPSPLSS</sequence>
<dbReference type="Pfam" id="PF02872">
    <property type="entry name" value="5_nucleotid_C"/>
    <property type="match status" value="1"/>
</dbReference>
<comment type="caution">
    <text evidence="5">The sequence shown here is derived from an EMBL/GenBank/DDBJ whole genome shotgun (WGS) entry which is preliminary data.</text>
</comment>
<accession>A0A2N0X959</accession>
<evidence type="ECO:0000259" key="4">
    <source>
        <dbReference type="Pfam" id="PF02872"/>
    </source>
</evidence>
<dbReference type="Gene3D" id="3.90.780.10">
    <property type="entry name" value="5'-Nucleotidase, C-terminal domain"/>
    <property type="match status" value="1"/>
</dbReference>
<dbReference type="GO" id="GO:0030288">
    <property type="term" value="C:outer membrane-bounded periplasmic space"/>
    <property type="evidence" value="ECO:0007669"/>
    <property type="project" value="TreeGrafter"/>
</dbReference>
<dbReference type="InterPro" id="IPR029052">
    <property type="entry name" value="Metallo-depent_PP-like"/>
</dbReference>
<dbReference type="Pfam" id="PF00149">
    <property type="entry name" value="Metallophos"/>
    <property type="match status" value="1"/>
</dbReference>
<dbReference type="AlphaFoldDB" id="A0A2N0X959"/>
<proteinExistence type="inferred from homology"/>
<feature type="domain" description="5'-Nucleotidase C-terminal" evidence="4">
    <location>
        <begin position="325"/>
        <end position="477"/>
    </location>
</feature>
<dbReference type="STRING" id="1121365.GCA_000375365_00983"/>
<dbReference type="PANTHER" id="PTHR11575:SF24">
    <property type="entry name" value="5'-NUCLEOTIDASE"/>
    <property type="match status" value="1"/>
</dbReference>
<name>A0A2N0X959_9CORY</name>
<keyword evidence="2" id="KW-0547">Nucleotide-binding</keyword>
<evidence type="ECO:0000256" key="2">
    <source>
        <dbReference type="RuleBase" id="RU362119"/>
    </source>
</evidence>
<dbReference type="PRINTS" id="PR01607">
    <property type="entry name" value="APYRASEFAMLY"/>
</dbReference>
<dbReference type="EMBL" id="PJAF01000005">
    <property type="protein sequence ID" value="PKF69241.1"/>
    <property type="molecule type" value="Genomic_DNA"/>
</dbReference>
<keyword evidence="2" id="KW-0378">Hydrolase</keyword>
<dbReference type="InterPro" id="IPR036907">
    <property type="entry name" value="5'-Nucleotdase_C_sf"/>
</dbReference>
<dbReference type="PROSITE" id="PS51257">
    <property type="entry name" value="PROKAR_LIPOPROTEIN"/>
    <property type="match status" value="1"/>
</dbReference>
<keyword evidence="1 2" id="KW-0732">Signal</keyword>
<dbReference type="Proteomes" id="UP000233249">
    <property type="component" value="Unassembled WGS sequence"/>
</dbReference>
<protein>
    <submittedName>
        <fullName evidence="5">Bifunctional metallophosphatase/5'-nucleotidase</fullName>
    </submittedName>
</protein>
<dbReference type="GO" id="GO:0008253">
    <property type="term" value="F:5'-nucleotidase activity"/>
    <property type="evidence" value="ECO:0007669"/>
    <property type="project" value="TreeGrafter"/>
</dbReference>
<gene>
    <name evidence="5" type="ORF">CXB45_02705</name>
</gene>
<dbReference type="InterPro" id="IPR004843">
    <property type="entry name" value="Calcineurin-like_PHP"/>
</dbReference>
<dbReference type="GO" id="GO:0009166">
    <property type="term" value="P:nucleotide catabolic process"/>
    <property type="evidence" value="ECO:0007669"/>
    <property type="project" value="InterPro"/>
</dbReference>
<comment type="similarity">
    <text evidence="2">Belongs to the 5'-nucleotidase family.</text>
</comment>
<feature type="signal peptide" evidence="2">
    <location>
        <begin position="1"/>
        <end position="34"/>
    </location>
</feature>
<dbReference type="InterPro" id="IPR006179">
    <property type="entry name" value="5_nucleotidase/apyrase"/>
</dbReference>
<dbReference type="InterPro" id="IPR008334">
    <property type="entry name" value="5'-Nucleotdase_C"/>
</dbReference>
<dbReference type="SUPFAM" id="SSF56300">
    <property type="entry name" value="Metallo-dependent phosphatases"/>
    <property type="match status" value="1"/>
</dbReference>
<organism evidence="5 6">
    <name type="scientific">Corynebacterium mastitidis</name>
    <dbReference type="NCBI Taxonomy" id="161890"/>
    <lineage>
        <taxon>Bacteria</taxon>
        <taxon>Bacillati</taxon>
        <taxon>Actinomycetota</taxon>
        <taxon>Actinomycetes</taxon>
        <taxon>Mycobacteriales</taxon>
        <taxon>Corynebacteriaceae</taxon>
        <taxon>Corynebacterium</taxon>
    </lineage>
</organism>
<dbReference type="OrthoDB" id="1016457at2"/>
<dbReference type="SUPFAM" id="SSF55816">
    <property type="entry name" value="5'-nucleotidase (syn. UDP-sugar hydrolase), C-terminal domain"/>
    <property type="match status" value="1"/>
</dbReference>
<dbReference type="PANTHER" id="PTHR11575">
    <property type="entry name" value="5'-NUCLEOTIDASE-RELATED"/>
    <property type="match status" value="1"/>
</dbReference>
<reference evidence="5 6" key="1">
    <citation type="submission" date="2017-12" db="EMBL/GenBank/DDBJ databases">
        <title>Corynebacterium mastitidis 16-1433 Genome.</title>
        <authorList>
            <person name="Gulvik C.A."/>
        </authorList>
    </citation>
    <scope>NUCLEOTIDE SEQUENCE [LARGE SCALE GENOMIC DNA]</scope>
    <source>
        <strain evidence="5 6">16-1433</strain>
    </source>
</reference>
<evidence type="ECO:0000313" key="6">
    <source>
        <dbReference type="Proteomes" id="UP000233249"/>
    </source>
</evidence>
<evidence type="ECO:0000259" key="3">
    <source>
        <dbReference type="Pfam" id="PF00149"/>
    </source>
</evidence>
<feature type="domain" description="Calcineurin-like phosphoesterase" evidence="3">
    <location>
        <begin position="45"/>
        <end position="239"/>
    </location>
</feature>
<dbReference type="GO" id="GO:0000166">
    <property type="term" value="F:nucleotide binding"/>
    <property type="evidence" value="ECO:0007669"/>
    <property type="project" value="UniProtKB-KW"/>
</dbReference>
<feature type="chain" id="PRO_5014490134" evidence="2">
    <location>
        <begin position="35"/>
        <end position="615"/>
    </location>
</feature>
<dbReference type="GO" id="GO:0008768">
    <property type="term" value="F:UDP-sugar diphosphatase activity"/>
    <property type="evidence" value="ECO:0007669"/>
    <property type="project" value="TreeGrafter"/>
</dbReference>
<dbReference type="Gene3D" id="3.60.21.10">
    <property type="match status" value="1"/>
</dbReference>